<name>A0A0A0NXF8_STRRN</name>
<dbReference type="Proteomes" id="UP000281594">
    <property type="component" value="Unassembled WGS sequence"/>
</dbReference>
<proteinExistence type="predicted"/>
<dbReference type="STRING" id="1343740.M271_50495"/>
<gene>
    <name evidence="1" type="ORF">D3C57_144280</name>
</gene>
<dbReference type="Gene3D" id="2.160.20.80">
    <property type="entry name" value="E3 ubiquitin-protein ligase SopA"/>
    <property type="match status" value="1"/>
</dbReference>
<dbReference type="EMBL" id="QYCY01000004">
    <property type="protein sequence ID" value="RLV71701.1"/>
    <property type="molecule type" value="Genomic_DNA"/>
</dbReference>
<dbReference type="HOGENOM" id="CLU_1069274_0_0_11"/>
<dbReference type="InterPro" id="IPR001646">
    <property type="entry name" value="5peptide_repeat"/>
</dbReference>
<dbReference type="AlphaFoldDB" id="A0A0A0NXF8"/>
<comment type="caution">
    <text evidence="1">The sequence shown here is derived from an EMBL/GenBank/DDBJ whole genome shotgun (WGS) entry which is preliminary data.</text>
</comment>
<reference evidence="1 2" key="1">
    <citation type="journal article" date="2018" name="J. Biol. Chem.">
        <title>Discovery of the actinoplanic acid pathway in Streptomyces rapamycinicus reveals a genetically conserved synergism with rapamycin.</title>
        <authorList>
            <person name="Mrak P."/>
            <person name="Krastel P."/>
            <person name="Pivk Lukancic P."/>
            <person name="Tao J."/>
            <person name="Pistorius D."/>
            <person name="Moore C.M."/>
        </authorList>
    </citation>
    <scope>NUCLEOTIDE SEQUENCE [LARGE SCALE GENOMIC DNA]</scope>
    <source>
        <strain evidence="1 2">NRRL 5491</strain>
    </source>
</reference>
<protein>
    <recommendedName>
        <fullName evidence="3">Pentapeptide repeat-containing protein</fullName>
    </recommendedName>
</protein>
<dbReference type="Pfam" id="PF00805">
    <property type="entry name" value="Pentapeptide"/>
    <property type="match status" value="1"/>
</dbReference>
<evidence type="ECO:0000313" key="1">
    <source>
        <dbReference type="EMBL" id="RLV71701.1"/>
    </source>
</evidence>
<dbReference type="eggNOG" id="COG1357">
    <property type="taxonomic scope" value="Bacteria"/>
</dbReference>
<dbReference type="SUPFAM" id="SSF141571">
    <property type="entry name" value="Pentapeptide repeat-like"/>
    <property type="match status" value="1"/>
</dbReference>
<dbReference type="RefSeq" id="WP_020874936.1">
    <property type="nucleotide sequence ID" value="NC_022785.1"/>
</dbReference>
<sequence>MSLSTLAATLLAVVSIQQVRSEQRLNEQGQITDRYSAAGAQLGDSSIDVRLTGIYALQRIMQDSPRDQPTIVNVLCAYVRTHAALPAKQRPAIRHETNELRRDLGQPAADVAAALKVIGDRNPALDRGSTVDLRHTDLTGADLDRAHLPRADLYGARLLRASFENGDLRGAELEVTDSREANFDHADMRRIGLAGADLGGAVVASADLRGGASDLLRQELLEAVPNRFTKLSPRLARDPQVIQRECESDPPCHGEGAGLP</sequence>
<dbReference type="InterPro" id="IPR044213">
    <property type="entry name" value="At2g44920-like"/>
</dbReference>
<evidence type="ECO:0008006" key="3">
    <source>
        <dbReference type="Google" id="ProtNLM"/>
    </source>
</evidence>
<organism evidence="1 2">
    <name type="scientific">Streptomyces rapamycinicus (strain ATCC 29253 / DSM 41530 / NRRL 5491 / AYB-994)</name>
    <name type="common">Streptomyces hygroscopicus (strain ATCC 29253)</name>
    <dbReference type="NCBI Taxonomy" id="1343740"/>
    <lineage>
        <taxon>Bacteria</taxon>
        <taxon>Bacillati</taxon>
        <taxon>Actinomycetota</taxon>
        <taxon>Actinomycetes</taxon>
        <taxon>Kitasatosporales</taxon>
        <taxon>Streptomycetaceae</taxon>
        <taxon>Streptomyces</taxon>
        <taxon>Streptomyces violaceusniger group</taxon>
    </lineage>
</organism>
<evidence type="ECO:0000313" key="2">
    <source>
        <dbReference type="Proteomes" id="UP000281594"/>
    </source>
</evidence>
<dbReference type="KEGG" id="src:M271_50495"/>
<dbReference type="PANTHER" id="PTHR47200:SF2">
    <property type="entry name" value="THYLAKOID LUMENAL 15 KDA PROTEIN 1, CHLOROPLASTIC"/>
    <property type="match status" value="1"/>
</dbReference>
<dbReference type="PANTHER" id="PTHR47200">
    <property type="entry name" value="THYLAKOID LUMENAL 15 KDA PROTEIN 1, CHLOROPLASTIC"/>
    <property type="match status" value="1"/>
</dbReference>
<accession>A0A0A0NXF8</accession>